<name>A0A6M1T086_9HYPH</name>
<evidence type="ECO:0000313" key="2">
    <source>
        <dbReference type="EMBL" id="NGP18301.1"/>
    </source>
</evidence>
<feature type="transmembrane region" description="Helical" evidence="1">
    <location>
        <begin position="25"/>
        <end position="49"/>
    </location>
</feature>
<organism evidence="2 3">
    <name type="scientific">Devosia aurantiaca</name>
    <dbReference type="NCBI Taxonomy" id="2714858"/>
    <lineage>
        <taxon>Bacteria</taxon>
        <taxon>Pseudomonadati</taxon>
        <taxon>Pseudomonadota</taxon>
        <taxon>Alphaproteobacteria</taxon>
        <taxon>Hyphomicrobiales</taxon>
        <taxon>Devosiaceae</taxon>
        <taxon>Devosia</taxon>
    </lineage>
</organism>
<protein>
    <submittedName>
        <fullName evidence="2">DUF4260 domain-containing protein</fullName>
    </submittedName>
</protein>
<keyword evidence="1" id="KW-1133">Transmembrane helix</keyword>
<gene>
    <name evidence="2" type="ORF">G5575_12090</name>
</gene>
<feature type="transmembrane region" description="Helical" evidence="1">
    <location>
        <begin position="83"/>
        <end position="105"/>
    </location>
</feature>
<reference evidence="2 3" key="2">
    <citation type="submission" date="2020-03" db="EMBL/GenBank/DDBJ databases">
        <title>Devosia chinhatensis sp. nov., isolated from a hexachlorocyclohexane (HCH) dump site in India.</title>
        <authorList>
            <person name="Kumar M."/>
            <person name="Lal R."/>
        </authorList>
    </citation>
    <scope>NUCLEOTIDE SEQUENCE [LARGE SCALE GENOMIC DNA]</scope>
    <source>
        <strain evidence="2 3">H239</strain>
    </source>
</reference>
<evidence type="ECO:0000256" key="1">
    <source>
        <dbReference type="SAM" id="Phobius"/>
    </source>
</evidence>
<dbReference type="RefSeq" id="WP_164534520.1">
    <property type="nucleotide sequence ID" value="NZ_JAALFG010000002.1"/>
</dbReference>
<comment type="caution">
    <text evidence="2">The sequence shown here is derived from an EMBL/GenBank/DDBJ whole genome shotgun (WGS) entry which is preliminary data.</text>
</comment>
<keyword evidence="1" id="KW-0812">Transmembrane</keyword>
<dbReference type="Pfam" id="PF14079">
    <property type="entry name" value="DUF4260"/>
    <property type="match status" value="1"/>
</dbReference>
<reference evidence="2 3" key="1">
    <citation type="submission" date="2020-02" db="EMBL/GenBank/DDBJ databases">
        <authorList>
            <person name="Khan S.A."/>
            <person name="Jeon C.O."/>
            <person name="Chun B.H."/>
        </authorList>
    </citation>
    <scope>NUCLEOTIDE SEQUENCE [LARGE SCALE GENOMIC DNA]</scope>
    <source>
        <strain evidence="2 3">H239</strain>
    </source>
</reference>
<sequence>MTLALPAAAATGSIRTLLRFEGLSLLAFAVAIYFIFGGNPWLFALSFFAPDLSFIAYRFGPRAGAIAYNAVHSYPLPLLLAGLGWLSGTPLLWQIALILAAHIGLDRSLGYGLKFAASFNQTHLGPVGKKA</sequence>
<dbReference type="InterPro" id="IPR025356">
    <property type="entry name" value="DUF4260"/>
</dbReference>
<dbReference type="EMBL" id="JAALFG010000002">
    <property type="protein sequence ID" value="NGP18301.1"/>
    <property type="molecule type" value="Genomic_DNA"/>
</dbReference>
<dbReference type="Proteomes" id="UP000474802">
    <property type="component" value="Unassembled WGS sequence"/>
</dbReference>
<keyword evidence="1" id="KW-0472">Membrane</keyword>
<dbReference type="AlphaFoldDB" id="A0A6M1T086"/>
<proteinExistence type="predicted"/>
<accession>A0A6M1T086</accession>
<evidence type="ECO:0000313" key="3">
    <source>
        <dbReference type="Proteomes" id="UP000474802"/>
    </source>
</evidence>
<keyword evidence="3" id="KW-1185">Reference proteome</keyword>